<protein>
    <submittedName>
        <fullName evidence="2">Amidohydrolase</fullName>
    </submittedName>
</protein>
<dbReference type="InterPro" id="IPR011059">
    <property type="entry name" value="Metal-dep_hydrolase_composite"/>
</dbReference>
<dbReference type="PANTHER" id="PTHR22642:SF2">
    <property type="entry name" value="PROTEIN LONG AFTER FAR-RED 3"/>
    <property type="match status" value="1"/>
</dbReference>
<dbReference type="Gene3D" id="2.30.40.10">
    <property type="entry name" value="Urease, subunit C, domain 1"/>
    <property type="match status" value="1"/>
</dbReference>
<dbReference type="EMBL" id="CP034413">
    <property type="protein sequence ID" value="QCI60719.1"/>
    <property type="molecule type" value="Genomic_DNA"/>
</dbReference>
<dbReference type="RefSeq" id="WP_119310871.1">
    <property type="nucleotide sequence ID" value="NZ_CP034413.3"/>
</dbReference>
<dbReference type="InterPro" id="IPR033932">
    <property type="entry name" value="YtcJ-like"/>
</dbReference>
<dbReference type="SUPFAM" id="SSF51338">
    <property type="entry name" value="Composite domain of metallo-dependent hydrolases"/>
    <property type="match status" value="1"/>
</dbReference>
<gene>
    <name evidence="2" type="ORF">EIO64_17145</name>
</gene>
<dbReference type="InterPro" id="IPR013108">
    <property type="entry name" value="Amidohydro_3"/>
</dbReference>
<feature type="domain" description="Amidohydrolase 3" evidence="1">
    <location>
        <begin position="50"/>
        <end position="526"/>
    </location>
</feature>
<dbReference type="SUPFAM" id="SSF51556">
    <property type="entry name" value="Metallo-dependent hydrolases"/>
    <property type="match status" value="1"/>
</dbReference>
<keyword evidence="2" id="KW-0378">Hydrolase</keyword>
<evidence type="ECO:0000259" key="1">
    <source>
        <dbReference type="Pfam" id="PF07969"/>
    </source>
</evidence>
<proteinExistence type="predicted"/>
<accession>A0A4D7AN79</accession>
<keyword evidence="3" id="KW-1185">Reference proteome</keyword>
<dbReference type="Proteomes" id="UP000298642">
    <property type="component" value="Chromosome"/>
</dbReference>
<dbReference type="Gene3D" id="3.20.20.140">
    <property type="entry name" value="Metal-dependent hydrolases"/>
    <property type="match status" value="1"/>
</dbReference>
<evidence type="ECO:0000313" key="3">
    <source>
        <dbReference type="Proteomes" id="UP000298642"/>
    </source>
</evidence>
<dbReference type="InterPro" id="IPR032466">
    <property type="entry name" value="Metal_Hydrolase"/>
</dbReference>
<dbReference type="KEGG" id="obj:EIO64_17145"/>
<reference evidence="3" key="1">
    <citation type="submission" date="2018-12" db="EMBL/GenBank/DDBJ databases">
        <title>Dusodibacter welbiota gen. nov., sp. nov., isolated from human faeces and emended description of the Oscillibacter genus.</title>
        <authorList>
            <person name="Le Roy T."/>
            <person name="Van der Smissen P."/>
            <person name="Delzenne N."/>
            <person name="Muccioli G."/>
            <person name="Collet J.F."/>
            <person name="Cani P.D."/>
        </authorList>
    </citation>
    <scope>NUCLEOTIDE SEQUENCE [LARGE SCALE GENOMIC DNA]</scope>
    <source>
        <strain evidence="3">J115</strain>
    </source>
</reference>
<dbReference type="Pfam" id="PF07969">
    <property type="entry name" value="Amidohydro_3"/>
    <property type="match status" value="1"/>
</dbReference>
<dbReference type="PANTHER" id="PTHR22642">
    <property type="entry name" value="IMIDAZOLONEPROPIONASE"/>
    <property type="match status" value="1"/>
</dbReference>
<evidence type="ECO:0000313" key="2">
    <source>
        <dbReference type="EMBL" id="QCI60719.1"/>
    </source>
</evidence>
<dbReference type="CDD" id="cd01300">
    <property type="entry name" value="YtcJ_like"/>
    <property type="match status" value="1"/>
</dbReference>
<dbReference type="GO" id="GO:0016810">
    <property type="term" value="F:hydrolase activity, acting on carbon-nitrogen (but not peptide) bonds"/>
    <property type="evidence" value="ECO:0007669"/>
    <property type="project" value="InterPro"/>
</dbReference>
<dbReference type="AlphaFoldDB" id="A0A4D7AN79"/>
<dbReference type="Gene3D" id="3.10.310.70">
    <property type="match status" value="1"/>
</dbReference>
<organism evidence="2 3">
    <name type="scientific">Dysosmobacter welbionis</name>
    <dbReference type="NCBI Taxonomy" id="2093857"/>
    <lineage>
        <taxon>Bacteria</taxon>
        <taxon>Bacillati</taxon>
        <taxon>Bacillota</taxon>
        <taxon>Clostridia</taxon>
        <taxon>Eubacteriales</taxon>
        <taxon>Oscillospiraceae</taxon>
        <taxon>Dysosmobacter</taxon>
    </lineage>
</organism>
<sequence length="530" mass="58717">MDILFENGTIRTLERNSPDAQALLVRNGRIAAVGGRTAVEDQTGIDVRRVDLAGRTLLPAFLDAHSHFTAVANQFLQVSLEGCTSWADMQDRIRDYIRRERIPAGQWVTAQGYDHNLLSERRHPDRLCLDAAAPDNPVVICHQSGHMGVFNTAALERLGVTAQTPAPAGGVIGRENGTLTGYMEENAFLEFQKRVPMRPLESFLAAYRKAQDLYASYGITTVQEGLLRRELVPLYQALLADGSLKLDVVAYGDPEGAEAARQAFPESVRQYHRRFKLGGYKMFLDGSPQGRTAWLRRPYQGEQEYRGYGTLTDAEVLDMVRRAGTDGMQLLAHCNGDAACAQYLAALDAAAREGVDLAALRPVMIHAQLLGRDQLPEVRRLGVIPSFFVAHVYHWGDVHLENLGPGRAEAISPAGSAAEKGIPFTFHQDAPVIRPDMLETVWCAVNRVTRQGRVLGREERVDVRTALEAVTVHAAYQYFEETDKGTLAPGKQADLVILDRDPLAVPQEELRDIRVLETWKDGVPIFCREA</sequence>
<name>A0A4D7AN79_9FIRM</name>